<keyword evidence="2" id="KW-0677">Repeat</keyword>
<name>A0A2G6E2Y6_9BACT</name>
<sequence>MRDYYEVLGVTKGAGEAELKKAYRKLAMKYHPDRNKGDKEAEEKFKDVNEAYAVLNDPQKRKQYDMFGADGFHQRYSQEDIFRGTDFSSIFSEMGFGGNLFDQLFGGMGSAGRARGFSSGQNPFGRTGQGYQTPMKGQDAQSSVTIPFQVAYQGGKQRVSLQTPQGPRQDIEVKIPAGIESGKKLRLTGKGGPAPGGGIPGDLYIVVNVAPHPQFERHGADLEVQQTIGLTDALLGTSLKVPTMDEPKQLRVPAGIRSGTRMRIKAHGFPRMGRADKGDLYVKILVKFPDVLTDRQRDLIEELRETGL</sequence>
<dbReference type="SMART" id="SM00271">
    <property type="entry name" value="DnaJ"/>
    <property type="match status" value="1"/>
</dbReference>
<accession>A0A2G6E2Y6</accession>
<dbReference type="PROSITE" id="PS50076">
    <property type="entry name" value="DNAJ_2"/>
    <property type="match status" value="1"/>
</dbReference>
<dbReference type="SUPFAM" id="SSF46565">
    <property type="entry name" value="Chaperone J-domain"/>
    <property type="match status" value="1"/>
</dbReference>
<evidence type="ECO:0000313" key="8">
    <source>
        <dbReference type="EMBL" id="PID56473.1"/>
    </source>
</evidence>
<dbReference type="CDD" id="cd10747">
    <property type="entry name" value="DnaJ_C"/>
    <property type="match status" value="1"/>
</dbReference>
<keyword evidence="4" id="KW-0862">Zinc</keyword>
<evidence type="ECO:0000256" key="4">
    <source>
        <dbReference type="ARBA" id="ARBA00022833"/>
    </source>
</evidence>
<dbReference type="Gene3D" id="2.60.260.20">
    <property type="entry name" value="Urease metallochaperone UreE, N-terminal domain"/>
    <property type="match status" value="2"/>
</dbReference>
<dbReference type="Pfam" id="PF00226">
    <property type="entry name" value="DnaJ"/>
    <property type="match status" value="1"/>
</dbReference>
<dbReference type="PRINTS" id="PR00625">
    <property type="entry name" value="JDOMAIN"/>
</dbReference>
<evidence type="ECO:0000313" key="9">
    <source>
        <dbReference type="Proteomes" id="UP000229740"/>
    </source>
</evidence>
<dbReference type="GO" id="GO:0051082">
    <property type="term" value="F:unfolded protein binding"/>
    <property type="evidence" value="ECO:0007669"/>
    <property type="project" value="InterPro"/>
</dbReference>
<dbReference type="PANTHER" id="PTHR43096">
    <property type="entry name" value="DNAJ HOMOLOG 1, MITOCHONDRIAL-RELATED"/>
    <property type="match status" value="1"/>
</dbReference>
<comment type="caution">
    <text evidence="8">The sequence shown here is derived from an EMBL/GenBank/DDBJ whole genome shotgun (WGS) entry which is preliminary data.</text>
</comment>
<keyword evidence="1" id="KW-0479">Metal-binding</keyword>
<dbReference type="FunFam" id="1.10.287.110:FF:000034">
    <property type="entry name" value="Chaperone protein DnaJ"/>
    <property type="match status" value="1"/>
</dbReference>
<dbReference type="GO" id="GO:0042026">
    <property type="term" value="P:protein refolding"/>
    <property type="evidence" value="ECO:0007669"/>
    <property type="project" value="TreeGrafter"/>
</dbReference>
<evidence type="ECO:0000256" key="1">
    <source>
        <dbReference type="ARBA" id="ARBA00022723"/>
    </source>
</evidence>
<feature type="domain" description="J" evidence="7">
    <location>
        <begin position="3"/>
        <end position="68"/>
    </location>
</feature>
<feature type="region of interest" description="Disordered" evidence="6">
    <location>
        <begin position="119"/>
        <end position="142"/>
    </location>
</feature>
<dbReference type="InterPro" id="IPR018253">
    <property type="entry name" value="DnaJ_domain_CS"/>
</dbReference>
<dbReference type="SUPFAM" id="SSF49493">
    <property type="entry name" value="HSP40/DnaJ peptide-binding domain"/>
    <property type="match status" value="2"/>
</dbReference>
<evidence type="ECO:0000256" key="3">
    <source>
        <dbReference type="ARBA" id="ARBA00022771"/>
    </source>
</evidence>
<dbReference type="GO" id="GO:0008270">
    <property type="term" value="F:zinc ion binding"/>
    <property type="evidence" value="ECO:0007669"/>
    <property type="project" value="UniProtKB-KW"/>
</dbReference>
<dbReference type="Pfam" id="PF01556">
    <property type="entry name" value="DnaJ_C"/>
    <property type="match status" value="1"/>
</dbReference>
<dbReference type="PANTHER" id="PTHR43096:SF52">
    <property type="entry name" value="DNAJ HOMOLOG 1, MITOCHONDRIAL-RELATED"/>
    <property type="match status" value="1"/>
</dbReference>
<proteinExistence type="predicted"/>
<dbReference type="Gene3D" id="1.10.287.110">
    <property type="entry name" value="DnaJ domain"/>
    <property type="match status" value="1"/>
</dbReference>
<dbReference type="FunFam" id="2.60.260.20:FF:000005">
    <property type="entry name" value="Chaperone protein dnaJ 1, mitochondrial"/>
    <property type="match status" value="1"/>
</dbReference>
<feature type="compositionally biased region" description="Polar residues" evidence="6">
    <location>
        <begin position="121"/>
        <end position="132"/>
    </location>
</feature>
<dbReference type="CDD" id="cd06257">
    <property type="entry name" value="DnaJ"/>
    <property type="match status" value="1"/>
</dbReference>
<reference evidence="8 9" key="1">
    <citation type="submission" date="2017-10" db="EMBL/GenBank/DDBJ databases">
        <title>Novel microbial diversity and functional potential in the marine mammal oral microbiome.</title>
        <authorList>
            <person name="Dudek N.K."/>
            <person name="Sun C.L."/>
            <person name="Burstein D."/>
            <person name="Kantor R.S."/>
            <person name="Aliaga Goltsman D.S."/>
            <person name="Bik E.M."/>
            <person name="Thomas B.C."/>
            <person name="Banfield J.F."/>
            <person name="Relman D.A."/>
        </authorList>
    </citation>
    <scope>NUCLEOTIDE SEQUENCE [LARGE SCALE GENOMIC DNA]</scope>
    <source>
        <strain evidence="8">DOLZORAL124_49_17</strain>
    </source>
</reference>
<organism evidence="8 9">
    <name type="scientific">candidate division KSB3 bacterium</name>
    <dbReference type="NCBI Taxonomy" id="2044937"/>
    <lineage>
        <taxon>Bacteria</taxon>
        <taxon>candidate division KSB3</taxon>
    </lineage>
</organism>
<evidence type="ECO:0000256" key="5">
    <source>
        <dbReference type="ARBA" id="ARBA00023186"/>
    </source>
</evidence>
<dbReference type="InterPro" id="IPR002939">
    <property type="entry name" value="DnaJ_C"/>
</dbReference>
<gene>
    <name evidence="8" type="ORF">CSB45_11520</name>
</gene>
<keyword evidence="3" id="KW-0863">Zinc-finger</keyword>
<dbReference type="GO" id="GO:0005737">
    <property type="term" value="C:cytoplasm"/>
    <property type="evidence" value="ECO:0007669"/>
    <property type="project" value="TreeGrafter"/>
</dbReference>
<dbReference type="InterPro" id="IPR008971">
    <property type="entry name" value="HSP40/DnaJ_pept-bd"/>
</dbReference>
<protein>
    <submittedName>
        <fullName evidence="8">Integrase</fullName>
    </submittedName>
</protein>
<evidence type="ECO:0000256" key="6">
    <source>
        <dbReference type="SAM" id="MobiDB-lite"/>
    </source>
</evidence>
<evidence type="ECO:0000256" key="2">
    <source>
        <dbReference type="ARBA" id="ARBA00022737"/>
    </source>
</evidence>
<dbReference type="InterPro" id="IPR001623">
    <property type="entry name" value="DnaJ_domain"/>
</dbReference>
<dbReference type="Proteomes" id="UP000229740">
    <property type="component" value="Unassembled WGS sequence"/>
</dbReference>
<dbReference type="PROSITE" id="PS00636">
    <property type="entry name" value="DNAJ_1"/>
    <property type="match status" value="1"/>
</dbReference>
<dbReference type="AlphaFoldDB" id="A0A2G6E2Y6"/>
<evidence type="ECO:0000259" key="7">
    <source>
        <dbReference type="PROSITE" id="PS50076"/>
    </source>
</evidence>
<keyword evidence="5" id="KW-0143">Chaperone</keyword>
<dbReference type="EMBL" id="PDPS01000034">
    <property type="protein sequence ID" value="PID56473.1"/>
    <property type="molecule type" value="Genomic_DNA"/>
</dbReference>
<dbReference type="InterPro" id="IPR036869">
    <property type="entry name" value="J_dom_sf"/>
</dbReference>